<dbReference type="STRING" id="936435.F8QE42"/>
<sequence length="172" mass="20235">MCTNLCIAYTGPFAHLEVCPHCNTSWYDKRILEATQEKTKKPKQQFHTIPIGPQIQAFWRDSASALNMQHCHTKTQKLLNELNIEDKLNKYEDFFAGKEYIHTVKEGKVKEGDTVPMFSMDGTQLYEKKMSDCWIYIWVIFDLSSDQRYKKQHVLPSCVNWAECYNIIKHSY</sequence>
<reference evidence="2" key="1">
    <citation type="journal article" date="2011" name="Science">
        <title>The plant cell wall-decomposing machinery underlies the functional diversity of forest fungi.</title>
        <authorList>
            <person name="Eastwood D.C."/>
            <person name="Floudas D."/>
            <person name="Binder M."/>
            <person name="Majcherczyk A."/>
            <person name="Schneider P."/>
            <person name="Aerts A."/>
            <person name="Asiegbu F.O."/>
            <person name="Baker S.E."/>
            <person name="Barry K."/>
            <person name="Bendiksby M."/>
            <person name="Blumentritt M."/>
            <person name="Coutinho P.M."/>
            <person name="Cullen D."/>
            <person name="de Vries R.P."/>
            <person name="Gathman A."/>
            <person name="Goodell B."/>
            <person name="Henrissat B."/>
            <person name="Ihrmark K."/>
            <person name="Kauserud H."/>
            <person name="Kohler A."/>
            <person name="LaButti K."/>
            <person name="Lapidus A."/>
            <person name="Lavin J.L."/>
            <person name="Lee Y.-H."/>
            <person name="Lindquist E."/>
            <person name="Lilly W."/>
            <person name="Lucas S."/>
            <person name="Morin E."/>
            <person name="Murat C."/>
            <person name="Oguiza J.A."/>
            <person name="Park J."/>
            <person name="Pisabarro A.G."/>
            <person name="Riley R."/>
            <person name="Rosling A."/>
            <person name="Salamov A."/>
            <person name="Schmidt O."/>
            <person name="Schmutz J."/>
            <person name="Skrede I."/>
            <person name="Stenlid J."/>
            <person name="Wiebenga A."/>
            <person name="Xie X."/>
            <person name="Kuees U."/>
            <person name="Hibbett D.S."/>
            <person name="Hoffmeister D."/>
            <person name="Hoegberg N."/>
            <person name="Martin F."/>
            <person name="Grigoriev I.V."/>
            <person name="Watkinson S.C."/>
        </authorList>
    </citation>
    <scope>NUCLEOTIDE SEQUENCE [LARGE SCALE GENOMIC DNA]</scope>
    <source>
        <strain evidence="2">strain S7.3</strain>
    </source>
</reference>
<gene>
    <name evidence="1" type="ORF">SERLA73DRAFT_64146</name>
</gene>
<protein>
    <submittedName>
        <fullName evidence="1">Uncharacterized protein</fullName>
    </submittedName>
</protein>
<dbReference type="InParanoid" id="F8QE42"/>
<dbReference type="OrthoDB" id="3261594at2759"/>
<accession>F8QE42</accession>
<name>F8QE42_SERL3</name>
<evidence type="ECO:0000313" key="1">
    <source>
        <dbReference type="EMBL" id="EGN93417.1"/>
    </source>
</evidence>
<dbReference type="EMBL" id="GL945492">
    <property type="protein sequence ID" value="EGN93417.1"/>
    <property type="molecule type" value="Genomic_DNA"/>
</dbReference>
<dbReference type="Proteomes" id="UP000008063">
    <property type="component" value="Unassembled WGS sequence"/>
</dbReference>
<organism evidence="2">
    <name type="scientific">Serpula lacrymans var. lacrymans (strain S7.3)</name>
    <name type="common">Dry rot fungus</name>
    <dbReference type="NCBI Taxonomy" id="936435"/>
    <lineage>
        <taxon>Eukaryota</taxon>
        <taxon>Fungi</taxon>
        <taxon>Dikarya</taxon>
        <taxon>Basidiomycota</taxon>
        <taxon>Agaricomycotina</taxon>
        <taxon>Agaricomycetes</taxon>
        <taxon>Agaricomycetidae</taxon>
        <taxon>Boletales</taxon>
        <taxon>Coniophorineae</taxon>
        <taxon>Serpulaceae</taxon>
        <taxon>Serpula</taxon>
    </lineage>
</organism>
<keyword evidence="2" id="KW-1185">Reference proteome</keyword>
<dbReference type="AlphaFoldDB" id="F8QE42"/>
<dbReference type="OMA" id="SNCWIVA"/>
<dbReference type="HOGENOM" id="CLU_007337_1_2_1"/>
<proteinExistence type="predicted"/>
<evidence type="ECO:0000313" key="2">
    <source>
        <dbReference type="Proteomes" id="UP000008063"/>
    </source>
</evidence>